<dbReference type="AlphaFoldDB" id="A0A444W762"/>
<feature type="domain" description="N-acetyltransferase" evidence="1">
    <location>
        <begin position="1"/>
        <end position="151"/>
    </location>
</feature>
<dbReference type="EMBL" id="JUIW01000009">
    <property type="protein sequence ID" value="RYJ41715.1"/>
    <property type="molecule type" value="Genomic_DNA"/>
</dbReference>
<dbReference type="PANTHER" id="PTHR43792">
    <property type="entry name" value="GNAT FAMILY, PUTATIVE (AFU_ORTHOLOGUE AFUA_3G00765)-RELATED-RELATED"/>
    <property type="match status" value="1"/>
</dbReference>
<keyword evidence="3" id="KW-1185">Reference proteome</keyword>
<dbReference type="SUPFAM" id="SSF55729">
    <property type="entry name" value="Acyl-CoA N-acyltransferases (Nat)"/>
    <property type="match status" value="1"/>
</dbReference>
<sequence>MFELDSNPAVHRYLGNNPVTSIDFIHEVIANVRGQYERNGIGRMAAILKSTGEFIGWAGLKLEHDVNGHDSFYDVGYRFIERFWGNGYATEAAQFFVDYGFTVLNLPKINASAMAGNIGSRRALEKAGLKYIESYEYHGGEEVFWYEILNPNIYAEKS</sequence>
<organism evidence="2 3">
    <name type="scientific">Flavobacterium beibuense</name>
    <dbReference type="NCBI Taxonomy" id="657326"/>
    <lineage>
        <taxon>Bacteria</taxon>
        <taxon>Pseudomonadati</taxon>
        <taxon>Bacteroidota</taxon>
        <taxon>Flavobacteriia</taxon>
        <taxon>Flavobacteriales</taxon>
        <taxon>Flavobacteriaceae</taxon>
        <taxon>Flavobacterium</taxon>
    </lineage>
</organism>
<dbReference type="Proteomes" id="UP000289775">
    <property type="component" value="Unassembled WGS sequence"/>
</dbReference>
<dbReference type="InterPro" id="IPR000182">
    <property type="entry name" value="GNAT_dom"/>
</dbReference>
<dbReference type="PROSITE" id="PS51186">
    <property type="entry name" value="GNAT"/>
    <property type="match status" value="1"/>
</dbReference>
<dbReference type="PANTHER" id="PTHR43792:SF16">
    <property type="entry name" value="N-ACETYLTRANSFERASE DOMAIN-CONTAINING PROTEIN"/>
    <property type="match status" value="1"/>
</dbReference>
<dbReference type="GO" id="GO:0016747">
    <property type="term" value="F:acyltransferase activity, transferring groups other than amino-acyl groups"/>
    <property type="evidence" value="ECO:0007669"/>
    <property type="project" value="InterPro"/>
</dbReference>
<accession>A0A444W762</accession>
<dbReference type="InterPro" id="IPR016181">
    <property type="entry name" value="Acyl_CoA_acyltransferase"/>
</dbReference>
<keyword evidence="2" id="KW-0808">Transferase</keyword>
<name>A0A444W762_9FLAO</name>
<protein>
    <submittedName>
        <fullName evidence="2">GCN5-related N-acetyltransferase</fullName>
    </submittedName>
</protein>
<evidence type="ECO:0000313" key="3">
    <source>
        <dbReference type="Proteomes" id="UP000289775"/>
    </source>
</evidence>
<proteinExistence type="predicted"/>
<dbReference type="InterPro" id="IPR051531">
    <property type="entry name" value="N-acetyltransferase"/>
</dbReference>
<gene>
    <name evidence="2" type="ORF">NU09_2640</name>
</gene>
<evidence type="ECO:0000313" key="2">
    <source>
        <dbReference type="EMBL" id="RYJ41715.1"/>
    </source>
</evidence>
<evidence type="ECO:0000259" key="1">
    <source>
        <dbReference type="PROSITE" id="PS51186"/>
    </source>
</evidence>
<comment type="caution">
    <text evidence="2">The sequence shown here is derived from an EMBL/GenBank/DDBJ whole genome shotgun (WGS) entry which is preliminary data.</text>
</comment>
<dbReference type="Gene3D" id="3.40.630.30">
    <property type="match status" value="1"/>
</dbReference>
<reference evidence="2 3" key="1">
    <citation type="submission" date="2014-12" db="EMBL/GenBank/DDBJ databases">
        <title>Genome sequence of Flavobacterium beibuense RSKm HC5.</title>
        <authorList>
            <person name="Kim J.F."/>
            <person name="Song J.Y."/>
            <person name="Kwak M.-J."/>
            <person name="Lee S.-W."/>
        </authorList>
    </citation>
    <scope>NUCLEOTIDE SEQUENCE [LARGE SCALE GENOMIC DNA]</scope>
    <source>
        <strain evidence="2 3">RSKm HC5</strain>
    </source>
</reference>
<dbReference type="Pfam" id="PF13302">
    <property type="entry name" value="Acetyltransf_3"/>
    <property type="match status" value="1"/>
</dbReference>